<accession>A0A9Q9DAN5</accession>
<evidence type="ECO:0000313" key="2">
    <source>
        <dbReference type="Proteomes" id="UP001055460"/>
    </source>
</evidence>
<dbReference type="InterPro" id="IPR019632">
    <property type="entry name" value="DUF2497"/>
</dbReference>
<dbReference type="Proteomes" id="UP001055460">
    <property type="component" value="Chromosome"/>
</dbReference>
<reference evidence="1" key="1">
    <citation type="submission" date="2022-06" db="EMBL/GenBank/DDBJ databases">
        <title>Physiological and biochemical characterization and genomic elucidation of a strain of the genus Ensifer adhaerens M8 that combines arsenic oxidation and chromium reduction.</title>
        <authorList>
            <person name="Li X."/>
            <person name="Yu c."/>
        </authorList>
    </citation>
    <scope>NUCLEOTIDE SEQUENCE</scope>
    <source>
        <strain evidence="1">M8</strain>
    </source>
</reference>
<organism evidence="1 2">
    <name type="scientific">Ensifer adhaerens</name>
    <name type="common">Sinorhizobium morelense</name>
    <dbReference type="NCBI Taxonomy" id="106592"/>
    <lineage>
        <taxon>Bacteria</taxon>
        <taxon>Pseudomonadati</taxon>
        <taxon>Pseudomonadota</taxon>
        <taxon>Alphaproteobacteria</taxon>
        <taxon>Hyphomicrobiales</taxon>
        <taxon>Rhizobiaceae</taxon>
        <taxon>Sinorhizobium/Ensifer group</taxon>
        <taxon>Ensifer</taxon>
    </lineage>
</organism>
<name>A0A9Q9DAN5_ENSAD</name>
<dbReference type="EMBL" id="CP098807">
    <property type="protein sequence ID" value="USJ24580.1"/>
    <property type="molecule type" value="Genomic_DNA"/>
</dbReference>
<proteinExistence type="predicted"/>
<dbReference type="OrthoDB" id="7189469at2"/>
<evidence type="ECO:0000313" key="1">
    <source>
        <dbReference type="EMBL" id="USJ24580.1"/>
    </source>
</evidence>
<protein>
    <submittedName>
        <fullName evidence="1">PopZ family protein</fullName>
    </submittedName>
</protein>
<gene>
    <name evidence="1" type="ORF">NE863_06280</name>
</gene>
<sequence>MAQLNVAREPSMDEILASIRKIIESNEPGQAGFAPQEQFEDEGNDEIELTIDSEIETIAFGRRDEAPKAAFVEPVVDSQAGLSEPSPAAQPPLSLADVAARVRAASERHTTSFAGREVPPAPQVVAIQDSPVVTSRMAAVSAPKAPVIEPVAAVEAPAEPEVVAPPPVELPEVLSAVPPVAAVVPPEAPAPETALAAIVSPEVGRKVAQSFGDLAHAVDQESRRSFDEIAEAMLRPMLQEWLDDNLPTLVERLVREEIERVARGPRR</sequence>
<dbReference type="AlphaFoldDB" id="A0A9Q9DAN5"/>
<dbReference type="Pfam" id="PF10691">
    <property type="entry name" value="DUF2497"/>
    <property type="match status" value="1"/>
</dbReference>
<dbReference type="RefSeq" id="WP_060516970.1">
    <property type="nucleotide sequence ID" value="NZ_CAXURO020000001.1"/>
</dbReference>